<feature type="transmembrane region" description="Helical" evidence="2">
    <location>
        <begin position="160"/>
        <end position="186"/>
    </location>
</feature>
<keyword evidence="4" id="KW-1185">Reference proteome</keyword>
<evidence type="ECO:0000256" key="2">
    <source>
        <dbReference type="SAM" id="Phobius"/>
    </source>
</evidence>
<keyword evidence="3" id="KW-0132">Cell division</keyword>
<evidence type="ECO:0000313" key="4">
    <source>
        <dbReference type="Proteomes" id="UP000219947"/>
    </source>
</evidence>
<protein>
    <submittedName>
        <fullName evidence="3">Cell division protein FtsK</fullName>
    </submittedName>
</protein>
<sequence>MSEHHAGEQPSQSQSPHQGEDAYEKTRPLSDSLPEYTKLYQNQQQPAPRQQDYQQTVPQQYYHQSAPQQYYQQPAPQHYYQQPVYVQPVPMMTVVPKTPQQIAGEQAAQTSLALGIVGLVLALFWVTSVIPLGLGIWGAVKGAQASRVGVPAGGGLATSWIALSLGAIETLFFFIPMVAFVIAAIASTR</sequence>
<dbReference type="GO" id="GO:0051301">
    <property type="term" value="P:cell division"/>
    <property type="evidence" value="ECO:0007669"/>
    <property type="project" value="UniProtKB-KW"/>
</dbReference>
<feature type="region of interest" description="Disordered" evidence="1">
    <location>
        <begin position="1"/>
        <end position="56"/>
    </location>
</feature>
<proteinExistence type="predicted"/>
<dbReference type="RefSeq" id="WP_070660363.1">
    <property type="nucleotide sequence ID" value="NZ_CAJPNU010000045.1"/>
</dbReference>
<evidence type="ECO:0000313" key="3">
    <source>
        <dbReference type="EMBL" id="PEN15749.1"/>
    </source>
</evidence>
<evidence type="ECO:0000256" key="1">
    <source>
        <dbReference type="SAM" id="MobiDB-lite"/>
    </source>
</evidence>
<organism evidence="3 4">
    <name type="scientific">Rothia dentocariosa</name>
    <dbReference type="NCBI Taxonomy" id="2047"/>
    <lineage>
        <taxon>Bacteria</taxon>
        <taxon>Bacillati</taxon>
        <taxon>Actinomycetota</taxon>
        <taxon>Actinomycetes</taxon>
        <taxon>Micrococcales</taxon>
        <taxon>Micrococcaceae</taxon>
        <taxon>Rothia</taxon>
    </lineage>
</organism>
<name>A0A2A8D484_9MICC</name>
<reference evidence="3" key="1">
    <citation type="submission" date="2017-10" db="EMBL/GenBank/DDBJ databases">
        <title>Kefir isolates.</title>
        <authorList>
            <person name="Kim Y."/>
            <person name="Blasche S."/>
        </authorList>
    </citation>
    <scope>NUCLEOTIDE SEQUENCE [LARGE SCALE GENOMIC DNA]</scope>
    <source>
        <strain evidence="3">OG2-2</strain>
    </source>
</reference>
<comment type="caution">
    <text evidence="3">The sequence shown here is derived from an EMBL/GenBank/DDBJ whole genome shotgun (WGS) entry which is preliminary data.</text>
</comment>
<keyword evidence="2" id="KW-0812">Transmembrane</keyword>
<accession>A0A2A8D484</accession>
<dbReference type="Proteomes" id="UP000219947">
    <property type="component" value="Unassembled WGS sequence"/>
</dbReference>
<feature type="transmembrane region" description="Helical" evidence="2">
    <location>
        <begin position="112"/>
        <end position="140"/>
    </location>
</feature>
<keyword evidence="2" id="KW-0472">Membrane</keyword>
<keyword evidence="3" id="KW-0131">Cell cycle</keyword>
<gene>
    <name evidence="3" type="ORF">CRM92_09090</name>
</gene>
<dbReference type="EMBL" id="PDEV01000004">
    <property type="protein sequence ID" value="PEN15749.1"/>
    <property type="molecule type" value="Genomic_DNA"/>
</dbReference>
<dbReference type="AlphaFoldDB" id="A0A2A8D484"/>
<feature type="compositionally biased region" description="Basic and acidic residues" evidence="1">
    <location>
        <begin position="18"/>
        <end position="28"/>
    </location>
</feature>
<keyword evidence="2" id="KW-1133">Transmembrane helix</keyword>
<feature type="compositionally biased region" description="Low complexity" evidence="1">
    <location>
        <begin position="41"/>
        <end position="56"/>
    </location>
</feature>